<dbReference type="OrthoDB" id="4562195at2"/>
<accession>A0A646KKS6</accession>
<dbReference type="Pfam" id="PF04149">
    <property type="entry name" value="DUF397"/>
    <property type="match status" value="1"/>
</dbReference>
<comment type="caution">
    <text evidence="2">The sequence shown here is derived from an EMBL/GenBank/DDBJ whole genome shotgun (WGS) entry which is preliminary data.</text>
</comment>
<evidence type="ECO:0000313" key="3">
    <source>
        <dbReference type="Proteomes" id="UP000419138"/>
    </source>
</evidence>
<feature type="domain" description="DUF397" evidence="1">
    <location>
        <begin position="14"/>
        <end position="67"/>
    </location>
</feature>
<dbReference type="RefSeq" id="WP_153524490.1">
    <property type="nucleotide sequence ID" value="NZ_JBEPDZ010000057.1"/>
</dbReference>
<dbReference type="InterPro" id="IPR007278">
    <property type="entry name" value="DUF397"/>
</dbReference>
<evidence type="ECO:0000313" key="2">
    <source>
        <dbReference type="EMBL" id="MQT02902.1"/>
    </source>
</evidence>
<dbReference type="EMBL" id="VCLA01000159">
    <property type="protein sequence ID" value="MQT02902.1"/>
    <property type="molecule type" value="Genomic_DNA"/>
</dbReference>
<gene>
    <name evidence="2" type="ORF">FF041_22745</name>
</gene>
<keyword evidence="3" id="KW-1185">Reference proteome</keyword>
<sequence>MSQTRPPAPALENLRWFKATASSESGACVEVAKVPYEWVALRDSKENGGPVVTVATGAFEMFIAGVQSGRF</sequence>
<name>A0A646KKS6_STRJU</name>
<protein>
    <submittedName>
        <fullName evidence="2">DUF397 domain-containing protein</fullName>
    </submittedName>
</protein>
<dbReference type="AlphaFoldDB" id="A0A646KKS6"/>
<proteinExistence type="predicted"/>
<dbReference type="Proteomes" id="UP000419138">
    <property type="component" value="Unassembled WGS sequence"/>
</dbReference>
<organism evidence="2 3">
    <name type="scientific">Streptomyces jumonjinensis</name>
    <dbReference type="NCBI Taxonomy" id="1945"/>
    <lineage>
        <taxon>Bacteria</taxon>
        <taxon>Bacillati</taxon>
        <taxon>Actinomycetota</taxon>
        <taxon>Actinomycetes</taxon>
        <taxon>Kitasatosporales</taxon>
        <taxon>Streptomycetaceae</taxon>
        <taxon>Streptomyces</taxon>
    </lineage>
</organism>
<evidence type="ECO:0000259" key="1">
    <source>
        <dbReference type="Pfam" id="PF04149"/>
    </source>
</evidence>
<reference evidence="2 3" key="1">
    <citation type="submission" date="2019-05" db="EMBL/GenBank/DDBJ databases">
        <title>Comparative genomics and metabolomics analyses of clavulanic acid producing Streptomyces species provides insight into specialized metabolism and evolution of beta-lactam biosynthetic gene clusters.</title>
        <authorList>
            <person name="Moore M.A."/>
            <person name="Cruz-Morales P."/>
            <person name="Barona Gomez F."/>
            <person name="Kapil T."/>
        </authorList>
    </citation>
    <scope>NUCLEOTIDE SEQUENCE [LARGE SCALE GENOMIC DNA]</scope>
    <source>
        <strain evidence="2 3">NRRL 5741</strain>
    </source>
</reference>